<dbReference type="InterPro" id="IPR045076">
    <property type="entry name" value="MutS"/>
</dbReference>
<comment type="similarity">
    <text evidence="1 9 10">Belongs to the DNA mismatch repair MutS family.</text>
</comment>
<dbReference type="InterPro" id="IPR005748">
    <property type="entry name" value="DNA_mismatch_repair_MutS"/>
</dbReference>
<dbReference type="InterPro" id="IPR007860">
    <property type="entry name" value="DNA_mmatch_repair_MutS_con_dom"/>
</dbReference>
<dbReference type="PIRSF" id="PIRSF037677">
    <property type="entry name" value="DNA_mis_repair_Msh6"/>
    <property type="match status" value="1"/>
</dbReference>
<dbReference type="Gene3D" id="3.40.50.300">
    <property type="entry name" value="P-loop containing nucleotide triphosphate hydrolases"/>
    <property type="match status" value="1"/>
</dbReference>
<evidence type="ECO:0000256" key="4">
    <source>
        <dbReference type="ARBA" id="ARBA00022763"/>
    </source>
</evidence>
<dbReference type="FunFam" id="1.10.1420.10:FF:000001">
    <property type="entry name" value="DNA mismatch repair protein MutS"/>
    <property type="match status" value="1"/>
</dbReference>
<dbReference type="PANTHER" id="PTHR11361:SF34">
    <property type="entry name" value="DNA MISMATCH REPAIR PROTEIN MSH1, MITOCHONDRIAL"/>
    <property type="match status" value="1"/>
</dbReference>
<dbReference type="InterPro" id="IPR017261">
    <property type="entry name" value="DNA_mismatch_repair_MutS/MSH"/>
</dbReference>
<dbReference type="SUPFAM" id="SSF53150">
    <property type="entry name" value="DNA repair protein MutS, domain II"/>
    <property type="match status" value="1"/>
</dbReference>
<gene>
    <name evidence="9" type="primary">mutS</name>
    <name evidence="13" type="ORF">A2462_08915</name>
</gene>
<keyword evidence="6 9" id="KW-0238">DNA-binding</keyword>
<dbReference type="Pfam" id="PF05190">
    <property type="entry name" value="MutS_IV"/>
    <property type="match status" value="1"/>
</dbReference>
<dbReference type="InterPro" id="IPR000432">
    <property type="entry name" value="DNA_mismatch_repair_MutS_C"/>
</dbReference>
<dbReference type="SUPFAM" id="SSF48334">
    <property type="entry name" value="DNA repair protein MutS, domain III"/>
    <property type="match status" value="1"/>
</dbReference>
<keyword evidence="5 9" id="KW-0067">ATP-binding</keyword>
<dbReference type="SUPFAM" id="SSF55271">
    <property type="entry name" value="DNA repair protein MutS, domain I"/>
    <property type="match status" value="1"/>
</dbReference>
<dbReference type="PANTHER" id="PTHR11361">
    <property type="entry name" value="DNA MISMATCH REPAIR PROTEIN MUTS FAMILY MEMBER"/>
    <property type="match status" value="1"/>
</dbReference>
<evidence type="ECO:0000256" key="10">
    <source>
        <dbReference type="RuleBase" id="RU003756"/>
    </source>
</evidence>
<dbReference type="Pfam" id="PF05192">
    <property type="entry name" value="MutS_III"/>
    <property type="match status" value="1"/>
</dbReference>
<evidence type="ECO:0000256" key="2">
    <source>
        <dbReference type="ARBA" id="ARBA00021982"/>
    </source>
</evidence>
<dbReference type="InterPro" id="IPR036678">
    <property type="entry name" value="MutS_con_dom_sf"/>
</dbReference>
<feature type="binding site" evidence="9">
    <location>
        <begin position="617"/>
        <end position="624"/>
    </location>
    <ligand>
        <name>ATP</name>
        <dbReference type="ChEBI" id="CHEBI:30616"/>
    </ligand>
</feature>
<sequence>MKQYLAIKEKHQDAILFFRLGDFYEMFFDDAEVASKALDLVLTGRGKDENRMPMCGIPYHASQNYIARLIDQGFKVAICEQVEDPKDAKGVVKREVVRIITPGTVIESNLLKEKTNNYLLAITKEKNKYGLAYIDASTGEFKLTELENKDKLLDEINRVNPAELLISDMLTEEVTSYGLRVTSSEFQDTYDTEAAEEKLKSFFKVKSLDSFGLENAKAAWGAAVAILEYLKETQKSSLDHINSIQAYQTSDFMFIDAATRRNLELVQTIRDKYYQGSLLWVLDKTKTSMGGRLLRQWLLQPLLNADKINNRLEAVDELFNNTMLRAELATEIKAISDIERIVGRIAAESANARDLMALKESLRLIPKLKGVMCNVESVMLKKVKDLSDFEEIVTLLTCSIVEDPPFILKDGGLIKDGYNQELDEIKSAAREGKDWIAHLETEERKRTGIKSIKVGFTRVFGYYIEVTNSNLAQIPDNYIRKQTLTNCERYITPELKEKESLILNADERLKKMEYEVFCQVRVKVAESTAELQKLAHVLAQTDVLLGLAEVAVENDYCKPEVQRSKSKDQNKSQDQNPKIKITESRHPVVEKTLGEHRFVPNDVEMEDQASRFLLITGPNMAGKSTYMRQIALISLMAQIGSFVPAKSAELCLVDRIFTRIGAMDDIFSGQSTFMMEMTETANILHNATDKSLIILDEIGRGTATFDGMSIAAAVAEYIHTKIKAKTLFATHYHEITQLADKHPGMKNLNVLIKESGDQITFLHKIVEGPADKSYGIQVGKLAGLPKEVIERAKQVYDKLEMVENDLGQSDVRSLKSEVAKRKKTITLPGQEQVSLF</sequence>
<evidence type="ECO:0000259" key="12">
    <source>
        <dbReference type="PROSITE" id="PS00486"/>
    </source>
</evidence>
<dbReference type="EMBL" id="MEUI01000033">
    <property type="protein sequence ID" value="OGC33520.1"/>
    <property type="molecule type" value="Genomic_DNA"/>
</dbReference>
<feature type="domain" description="DNA mismatch repair proteins mutS family" evidence="12">
    <location>
        <begin position="691"/>
        <end position="707"/>
    </location>
</feature>
<dbReference type="GO" id="GO:0140664">
    <property type="term" value="F:ATP-dependent DNA damage sensor activity"/>
    <property type="evidence" value="ECO:0007669"/>
    <property type="project" value="InterPro"/>
</dbReference>
<dbReference type="GO" id="GO:0005829">
    <property type="term" value="C:cytosol"/>
    <property type="evidence" value="ECO:0007669"/>
    <property type="project" value="TreeGrafter"/>
</dbReference>
<reference evidence="13 14" key="1">
    <citation type="journal article" date="2016" name="Nat. Commun.">
        <title>Thousands of microbial genomes shed light on interconnected biogeochemical processes in an aquifer system.</title>
        <authorList>
            <person name="Anantharaman K."/>
            <person name="Brown C.T."/>
            <person name="Hug L.A."/>
            <person name="Sharon I."/>
            <person name="Castelle C.J."/>
            <person name="Probst A.J."/>
            <person name="Thomas B.C."/>
            <person name="Singh A."/>
            <person name="Wilkins M.J."/>
            <person name="Karaoz U."/>
            <person name="Brodie E.L."/>
            <person name="Williams K.H."/>
            <person name="Hubbard S.S."/>
            <person name="Banfield J.F."/>
        </authorList>
    </citation>
    <scope>NUCLEOTIDE SEQUENCE [LARGE SCALE GENOMIC DNA]</scope>
</reference>
<dbReference type="FunFam" id="3.40.50.300:FF:000870">
    <property type="entry name" value="MutS protein homolog 4"/>
    <property type="match status" value="1"/>
</dbReference>
<dbReference type="SUPFAM" id="SSF52540">
    <property type="entry name" value="P-loop containing nucleoside triphosphate hydrolases"/>
    <property type="match status" value="1"/>
</dbReference>
<dbReference type="CDD" id="cd03284">
    <property type="entry name" value="ABC_MutS1"/>
    <property type="match status" value="1"/>
</dbReference>
<evidence type="ECO:0000256" key="7">
    <source>
        <dbReference type="ARBA" id="ARBA00023204"/>
    </source>
</evidence>
<comment type="function">
    <text evidence="8 9">This protein is involved in the repair of mismatches in DNA. It is possible that it carries out the mismatch recognition step. This protein has a weak ATPase activity.</text>
</comment>
<dbReference type="InterPro" id="IPR016151">
    <property type="entry name" value="DNA_mismatch_repair_MutS_N"/>
</dbReference>
<dbReference type="Proteomes" id="UP000177309">
    <property type="component" value="Unassembled WGS sequence"/>
</dbReference>
<dbReference type="AlphaFoldDB" id="A0A1F4TLY8"/>
<keyword evidence="3 9" id="KW-0547">Nucleotide-binding</keyword>
<dbReference type="NCBIfam" id="TIGR01070">
    <property type="entry name" value="mutS1"/>
    <property type="match status" value="1"/>
</dbReference>
<dbReference type="Pfam" id="PF01624">
    <property type="entry name" value="MutS_I"/>
    <property type="match status" value="1"/>
</dbReference>
<evidence type="ECO:0000256" key="9">
    <source>
        <dbReference type="HAMAP-Rule" id="MF_00096"/>
    </source>
</evidence>
<evidence type="ECO:0000313" key="14">
    <source>
        <dbReference type="Proteomes" id="UP000177309"/>
    </source>
</evidence>
<dbReference type="Gene3D" id="3.30.420.110">
    <property type="entry name" value="MutS, connector domain"/>
    <property type="match status" value="1"/>
</dbReference>
<dbReference type="SMART" id="SM00533">
    <property type="entry name" value="MUTSd"/>
    <property type="match status" value="1"/>
</dbReference>
<dbReference type="NCBIfam" id="NF003810">
    <property type="entry name" value="PRK05399.1"/>
    <property type="match status" value="1"/>
</dbReference>
<dbReference type="FunFam" id="3.40.1170.10:FF:000001">
    <property type="entry name" value="DNA mismatch repair protein MutS"/>
    <property type="match status" value="1"/>
</dbReference>
<evidence type="ECO:0000256" key="6">
    <source>
        <dbReference type="ARBA" id="ARBA00023125"/>
    </source>
</evidence>
<protein>
    <recommendedName>
        <fullName evidence="2 9">DNA mismatch repair protein MutS</fullName>
    </recommendedName>
</protein>
<evidence type="ECO:0000256" key="8">
    <source>
        <dbReference type="ARBA" id="ARBA00024647"/>
    </source>
</evidence>
<dbReference type="InterPro" id="IPR027417">
    <property type="entry name" value="P-loop_NTPase"/>
</dbReference>
<comment type="caution">
    <text evidence="13">The sequence shown here is derived from an EMBL/GenBank/DDBJ whole genome shotgun (WGS) entry which is preliminary data.</text>
</comment>
<evidence type="ECO:0000256" key="1">
    <source>
        <dbReference type="ARBA" id="ARBA00006271"/>
    </source>
</evidence>
<evidence type="ECO:0000256" key="3">
    <source>
        <dbReference type="ARBA" id="ARBA00022741"/>
    </source>
</evidence>
<proteinExistence type="inferred from homology"/>
<dbReference type="Gene3D" id="1.10.1420.10">
    <property type="match status" value="2"/>
</dbReference>
<keyword evidence="7 9" id="KW-0234">DNA repair</keyword>
<dbReference type="InterPro" id="IPR007696">
    <property type="entry name" value="DNA_mismatch_repair_MutS_core"/>
</dbReference>
<dbReference type="PROSITE" id="PS00486">
    <property type="entry name" value="DNA_MISMATCH_REPAIR_2"/>
    <property type="match status" value="1"/>
</dbReference>
<dbReference type="InterPro" id="IPR007861">
    <property type="entry name" value="DNA_mismatch_repair_MutS_clamp"/>
</dbReference>
<feature type="region of interest" description="Disordered" evidence="11">
    <location>
        <begin position="561"/>
        <end position="585"/>
    </location>
</feature>
<dbReference type="Pfam" id="PF05188">
    <property type="entry name" value="MutS_II"/>
    <property type="match status" value="1"/>
</dbReference>
<evidence type="ECO:0000256" key="5">
    <source>
        <dbReference type="ARBA" id="ARBA00022840"/>
    </source>
</evidence>
<dbReference type="InterPro" id="IPR036187">
    <property type="entry name" value="DNA_mismatch_repair_MutS_sf"/>
</dbReference>
<keyword evidence="4 9" id="KW-0227">DNA damage</keyword>
<evidence type="ECO:0000256" key="11">
    <source>
        <dbReference type="SAM" id="MobiDB-lite"/>
    </source>
</evidence>
<dbReference type="Gene3D" id="3.40.1170.10">
    <property type="entry name" value="DNA repair protein MutS, domain I"/>
    <property type="match status" value="1"/>
</dbReference>
<dbReference type="GO" id="GO:0030983">
    <property type="term" value="F:mismatched DNA binding"/>
    <property type="evidence" value="ECO:0007669"/>
    <property type="project" value="InterPro"/>
</dbReference>
<organism evidence="13 14">
    <name type="scientific">candidate division WOR-1 bacterium RIFOXYC2_FULL_41_25</name>
    <dbReference type="NCBI Taxonomy" id="1802586"/>
    <lineage>
        <taxon>Bacteria</taxon>
        <taxon>Bacillati</taxon>
        <taxon>Saganbacteria</taxon>
    </lineage>
</organism>
<accession>A0A1F4TLY8</accession>
<evidence type="ECO:0000313" key="13">
    <source>
        <dbReference type="EMBL" id="OGC33520.1"/>
    </source>
</evidence>
<name>A0A1F4TLY8_UNCSA</name>
<dbReference type="SMART" id="SM00534">
    <property type="entry name" value="MUTSac"/>
    <property type="match status" value="1"/>
</dbReference>
<dbReference type="HAMAP" id="MF_00096">
    <property type="entry name" value="MutS"/>
    <property type="match status" value="1"/>
</dbReference>
<dbReference type="Pfam" id="PF00488">
    <property type="entry name" value="MutS_V"/>
    <property type="match status" value="1"/>
</dbReference>
<dbReference type="GO" id="GO:0005524">
    <property type="term" value="F:ATP binding"/>
    <property type="evidence" value="ECO:0007669"/>
    <property type="project" value="UniProtKB-UniRule"/>
</dbReference>
<feature type="compositionally biased region" description="Basic and acidic residues" evidence="11">
    <location>
        <begin position="561"/>
        <end position="571"/>
    </location>
</feature>
<dbReference type="GO" id="GO:0006298">
    <property type="term" value="P:mismatch repair"/>
    <property type="evidence" value="ECO:0007669"/>
    <property type="project" value="UniProtKB-UniRule"/>
</dbReference>
<dbReference type="GO" id="GO:0003684">
    <property type="term" value="F:damaged DNA binding"/>
    <property type="evidence" value="ECO:0007669"/>
    <property type="project" value="UniProtKB-UniRule"/>
</dbReference>
<dbReference type="InterPro" id="IPR007695">
    <property type="entry name" value="DNA_mismatch_repair_MutS-lik_N"/>
</dbReference>